<proteinExistence type="predicted"/>
<organism evidence="1 2">
    <name type="scientific">Acidisarcina polymorpha</name>
    <dbReference type="NCBI Taxonomy" id="2211140"/>
    <lineage>
        <taxon>Bacteria</taxon>
        <taxon>Pseudomonadati</taxon>
        <taxon>Acidobacteriota</taxon>
        <taxon>Terriglobia</taxon>
        <taxon>Terriglobales</taxon>
        <taxon>Acidobacteriaceae</taxon>
        <taxon>Acidisarcina</taxon>
    </lineage>
</organism>
<sequence>MYARQRPEIDNTTARVPCFSAKSCARESVDIFAFRSPYTVCKGEMRKANEREAEERMRDREPVLTFFFILFT</sequence>
<dbReference type="KEGG" id="abas:ACPOL_0940"/>
<dbReference type="Proteomes" id="UP000253606">
    <property type="component" value="Chromosome"/>
</dbReference>
<gene>
    <name evidence="1" type="ORF">ACPOL_0940</name>
</gene>
<dbReference type="AlphaFoldDB" id="A0A2Z5FTY8"/>
<protein>
    <submittedName>
        <fullName evidence="1">Uncharacterized protein</fullName>
    </submittedName>
</protein>
<keyword evidence="2" id="KW-1185">Reference proteome</keyword>
<reference evidence="1 2" key="1">
    <citation type="journal article" date="2018" name="Front. Microbiol.">
        <title>Hydrolytic Capabilities as a Key to Environmental Success: Chitinolytic and Cellulolytic Acidobacteria From Acidic Sub-arctic Soils and Boreal Peatlands.</title>
        <authorList>
            <person name="Belova S.E."/>
            <person name="Ravin N.V."/>
            <person name="Pankratov T.A."/>
            <person name="Rakitin A.L."/>
            <person name="Ivanova A.A."/>
            <person name="Beletsky A.V."/>
            <person name="Mardanov A.V."/>
            <person name="Sinninghe Damste J.S."/>
            <person name="Dedysh S.N."/>
        </authorList>
    </citation>
    <scope>NUCLEOTIDE SEQUENCE [LARGE SCALE GENOMIC DNA]</scope>
    <source>
        <strain evidence="1 2">SBC82</strain>
    </source>
</reference>
<evidence type="ECO:0000313" key="1">
    <source>
        <dbReference type="EMBL" id="AXC10293.1"/>
    </source>
</evidence>
<dbReference type="EMBL" id="CP030840">
    <property type="protein sequence ID" value="AXC10293.1"/>
    <property type="molecule type" value="Genomic_DNA"/>
</dbReference>
<accession>A0A2Z5FTY8</accession>
<name>A0A2Z5FTY8_9BACT</name>
<evidence type="ECO:0000313" key="2">
    <source>
        <dbReference type="Proteomes" id="UP000253606"/>
    </source>
</evidence>